<dbReference type="Proteomes" id="UP000520814">
    <property type="component" value="Unassembled WGS sequence"/>
</dbReference>
<dbReference type="AlphaFoldDB" id="A0A7W9W9H0"/>
<keyword evidence="2" id="KW-1185">Reference proteome</keyword>
<gene>
    <name evidence="1" type="ORF">HNQ39_005115</name>
</gene>
<organism evidence="1 2">
    <name type="scientific">Armatimonas rosea</name>
    <dbReference type="NCBI Taxonomy" id="685828"/>
    <lineage>
        <taxon>Bacteria</taxon>
        <taxon>Bacillati</taxon>
        <taxon>Armatimonadota</taxon>
        <taxon>Armatimonadia</taxon>
        <taxon>Armatimonadales</taxon>
        <taxon>Armatimonadaceae</taxon>
        <taxon>Armatimonas</taxon>
    </lineage>
</organism>
<sequence length="95" mass="9987">MLGQLTPLPQGSQLGAQTGVGQIERAHQLLVNLEDEQHFPDGTVFTVGRRSFRVAAPGLIWDADPETSCAEILCQALTGGKAGDMNTVVDKLAGA</sequence>
<name>A0A7W9W9H0_ARMRO</name>
<proteinExistence type="predicted"/>
<dbReference type="RefSeq" id="WP_184203378.1">
    <property type="nucleotide sequence ID" value="NZ_JACHGW010000006.1"/>
</dbReference>
<evidence type="ECO:0000313" key="1">
    <source>
        <dbReference type="EMBL" id="MBB6053281.1"/>
    </source>
</evidence>
<comment type="caution">
    <text evidence="1">The sequence shown here is derived from an EMBL/GenBank/DDBJ whole genome shotgun (WGS) entry which is preliminary data.</text>
</comment>
<dbReference type="EMBL" id="JACHGW010000006">
    <property type="protein sequence ID" value="MBB6053281.1"/>
    <property type="molecule type" value="Genomic_DNA"/>
</dbReference>
<accession>A0A7W9W9H0</accession>
<evidence type="ECO:0000313" key="2">
    <source>
        <dbReference type="Proteomes" id="UP000520814"/>
    </source>
</evidence>
<reference evidence="1 2" key="1">
    <citation type="submission" date="2020-08" db="EMBL/GenBank/DDBJ databases">
        <title>Genomic Encyclopedia of Type Strains, Phase IV (KMG-IV): sequencing the most valuable type-strain genomes for metagenomic binning, comparative biology and taxonomic classification.</title>
        <authorList>
            <person name="Goeker M."/>
        </authorList>
    </citation>
    <scope>NUCLEOTIDE SEQUENCE [LARGE SCALE GENOMIC DNA]</scope>
    <source>
        <strain evidence="1 2">DSM 23562</strain>
    </source>
</reference>
<protein>
    <submittedName>
        <fullName evidence="1">Uncharacterized protein</fullName>
    </submittedName>
</protein>